<comment type="caution">
    <text evidence="1">The sequence shown here is derived from an EMBL/GenBank/DDBJ whole genome shotgun (WGS) entry which is preliminary data.</text>
</comment>
<protein>
    <submittedName>
        <fullName evidence="1">Uncharacterized protein</fullName>
    </submittedName>
</protein>
<name>A0A8J3DBK8_9BACT</name>
<dbReference type="Proteomes" id="UP000642829">
    <property type="component" value="Unassembled WGS sequence"/>
</dbReference>
<accession>A0A8J3DBK8</accession>
<proteinExistence type="predicted"/>
<evidence type="ECO:0000313" key="1">
    <source>
        <dbReference type="EMBL" id="GHC06350.1"/>
    </source>
</evidence>
<dbReference type="EMBL" id="BMXG01000015">
    <property type="protein sequence ID" value="GHC06350.1"/>
    <property type="molecule type" value="Genomic_DNA"/>
</dbReference>
<keyword evidence="2" id="KW-1185">Reference proteome</keyword>
<sequence>MLRSSVSLGNYAEMNRDGSYFLEKFGREIRMASQVNSISRTAFIVVVANASGDETVEYAYLSAPGQLIRTSLTSGTKEVLLDNISTLDIGYYNILGGKTSNINEVKAVQLRIDLIRVNVKNDNSDHIISARFNMRNRIITN</sequence>
<organism evidence="1 2">
    <name type="scientific">Cerasicoccus arenae</name>
    <dbReference type="NCBI Taxonomy" id="424488"/>
    <lineage>
        <taxon>Bacteria</taxon>
        <taxon>Pseudomonadati</taxon>
        <taxon>Verrucomicrobiota</taxon>
        <taxon>Opitutia</taxon>
        <taxon>Puniceicoccales</taxon>
        <taxon>Cerasicoccaceae</taxon>
        <taxon>Cerasicoccus</taxon>
    </lineage>
</organism>
<evidence type="ECO:0000313" key="2">
    <source>
        <dbReference type="Proteomes" id="UP000642829"/>
    </source>
</evidence>
<reference evidence="1" key="2">
    <citation type="submission" date="2020-09" db="EMBL/GenBank/DDBJ databases">
        <authorList>
            <person name="Sun Q."/>
            <person name="Kim S."/>
        </authorList>
    </citation>
    <scope>NUCLEOTIDE SEQUENCE</scope>
    <source>
        <strain evidence="1">KCTC 12870</strain>
    </source>
</reference>
<gene>
    <name evidence="1" type="ORF">GCM10007047_24340</name>
</gene>
<dbReference type="AlphaFoldDB" id="A0A8J3DBK8"/>
<reference evidence="1" key="1">
    <citation type="journal article" date="2014" name="Int. J. Syst. Evol. Microbiol.">
        <title>Complete genome sequence of Corynebacterium casei LMG S-19264T (=DSM 44701T), isolated from a smear-ripened cheese.</title>
        <authorList>
            <consortium name="US DOE Joint Genome Institute (JGI-PGF)"/>
            <person name="Walter F."/>
            <person name="Albersmeier A."/>
            <person name="Kalinowski J."/>
            <person name="Ruckert C."/>
        </authorList>
    </citation>
    <scope>NUCLEOTIDE SEQUENCE</scope>
    <source>
        <strain evidence="1">KCTC 12870</strain>
    </source>
</reference>